<evidence type="ECO:0000256" key="1">
    <source>
        <dbReference type="SAM" id="Coils"/>
    </source>
</evidence>
<dbReference type="RefSeq" id="WP_073080754.1">
    <property type="nucleotide sequence ID" value="NZ_FRBL01000004.1"/>
</dbReference>
<gene>
    <name evidence="2" type="ORF">SAMN05444266_104161</name>
</gene>
<dbReference type="EMBL" id="FRBL01000004">
    <property type="protein sequence ID" value="SHL61181.1"/>
    <property type="molecule type" value="Genomic_DNA"/>
</dbReference>
<evidence type="ECO:0000313" key="2">
    <source>
        <dbReference type="EMBL" id="SHL61181.1"/>
    </source>
</evidence>
<evidence type="ECO:0000313" key="3">
    <source>
        <dbReference type="Proteomes" id="UP000184420"/>
    </source>
</evidence>
<reference evidence="2 3" key="1">
    <citation type="submission" date="2016-11" db="EMBL/GenBank/DDBJ databases">
        <authorList>
            <person name="Jaros S."/>
            <person name="Januszkiewicz K."/>
            <person name="Wedrychowicz H."/>
        </authorList>
    </citation>
    <scope>NUCLEOTIDE SEQUENCE [LARGE SCALE GENOMIC DNA]</scope>
    <source>
        <strain evidence="2 3">DSM 27406</strain>
    </source>
</reference>
<dbReference type="Proteomes" id="UP000184420">
    <property type="component" value="Unassembled WGS sequence"/>
</dbReference>
<sequence>MNLKLKSLIEENKAWKTQIKQLESENIDFKSQLVALLKTYHGRVAISQVEVFHNRLLQMDEQIMLLRHEIREQEHLLQEDSIPYSKAINKQRQLEVKLIVVQENLDKLRATFHEYIRQFQL</sequence>
<keyword evidence="3" id="KW-1185">Reference proteome</keyword>
<feature type="coiled-coil region" evidence="1">
    <location>
        <begin position="5"/>
        <end position="39"/>
    </location>
</feature>
<name>A0A1M7C1T4_9BACT</name>
<dbReference type="AlphaFoldDB" id="A0A1M7C1T4"/>
<proteinExistence type="predicted"/>
<keyword evidence="1" id="KW-0175">Coiled coil</keyword>
<protein>
    <submittedName>
        <fullName evidence="2">Uncharacterized protein</fullName>
    </submittedName>
</protein>
<dbReference type="OrthoDB" id="669280at2"/>
<accession>A0A1M7C1T4</accession>
<organism evidence="2 3">
    <name type="scientific">Chitinophaga jiangningensis</name>
    <dbReference type="NCBI Taxonomy" id="1419482"/>
    <lineage>
        <taxon>Bacteria</taxon>
        <taxon>Pseudomonadati</taxon>
        <taxon>Bacteroidota</taxon>
        <taxon>Chitinophagia</taxon>
        <taxon>Chitinophagales</taxon>
        <taxon>Chitinophagaceae</taxon>
        <taxon>Chitinophaga</taxon>
    </lineage>
</organism>